<dbReference type="RefSeq" id="WP_021099541.1">
    <property type="nucleotide sequence ID" value="NZ_KE557306.1"/>
</dbReference>
<evidence type="ECO:0000313" key="2">
    <source>
        <dbReference type="Proteomes" id="UP000015351"/>
    </source>
</evidence>
<dbReference type="HOGENOM" id="CLU_118105_0_0_5"/>
<dbReference type="OrthoDB" id="7846470at2"/>
<dbReference type="Proteomes" id="UP000015351">
    <property type="component" value="Unassembled WGS sequence"/>
</dbReference>
<dbReference type="AlphaFoldDB" id="S9QMD8"/>
<comment type="caution">
    <text evidence="1">The sequence shown here is derived from an EMBL/GenBank/DDBJ whole genome shotgun (WGS) entry which is preliminary data.</text>
</comment>
<organism evidence="1 2">
    <name type="scientific">Litoreibacter arenae DSM 19593</name>
    <dbReference type="NCBI Taxonomy" id="1123360"/>
    <lineage>
        <taxon>Bacteria</taxon>
        <taxon>Pseudomonadati</taxon>
        <taxon>Pseudomonadota</taxon>
        <taxon>Alphaproteobacteria</taxon>
        <taxon>Rhodobacterales</taxon>
        <taxon>Roseobacteraceae</taxon>
        <taxon>Litoreibacter</taxon>
    </lineage>
</organism>
<gene>
    <name evidence="1" type="ORF">thalar_00968</name>
</gene>
<sequence length="176" mass="19605">MPPVDTDTPLSSAATGQSEFDRFLLLLGRLNYSWTNTESLLIHLIAGLSKTDKETAVVIFLTLNTTRARIGLVERLSKLPRISQMEREAVLGITRAVQQLSGLRNQYNHCIYSFDTKSGDLSTIRMRVADRKNQIKVGEMTALDSKTIDGIESSLVDLAKLNTEVWALIKTYGYPA</sequence>
<keyword evidence="2" id="KW-1185">Reference proteome</keyword>
<dbReference type="PATRIC" id="fig|1123360.3.peg.958"/>
<name>S9QMD8_9RHOB</name>
<dbReference type="STRING" id="1123360.thalar_00968"/>
<accession>S9QMD8</accession>
<dbReference type="EMBL" id="AONI01000008">
    <property type="protein sequence ID" value="EPX80748.1"/>
    <property type="molecule type" value="Genomic_DNA"/>
</dbReference>
<protein>
    <submittedName>
        <fullName evidence="1">Uncharacterized protein</fullName>
    </submittedName>
</protein>
<proteinExistence type="predicted"/>
<evidence type="ECO:0000313" key="1">
    <source>
        <dbReference type="EMBL" id="EPX80748.1"/>
    </source>
</evidence>
<dbReference type="eggNOG" id="ENOG5031JTI">
    <property type="taxonomic scope" value="Bacteria"/>
</dbReference>
<reference evidence="2" key="1">
    <citation type="journal article" date="2013" name="Stand. Genomic Sci.">
        <title>Genome sequence of the Litoreibacter arenae type strain (DSM 19593(T)), a member of the Roseobacter clade isolated from sea sand.</title>
        <authorList>
            <person name="Riedel T."/>
            <person name="Fiebig A."/>
            <person name="Petersen J."/>
            <person name="Gronow S."/>
            <person name="Kyrpides N.C."/>
            <person name="Goker M."/>
            <person name="Klenk H.P."/>
        </authorList>
    </citation>
    <scope>NUCLEOTIDE SEQUENCE [LARGE SCALE GENOMIC DNA]</scope>
    <source>
        <strain evidence="2">DSM 19593</strain>
    </source>
</reference>